<evidence type="ECO:0000313" key="3">
    <source>
        <dbReference type="Proteomes" id="UP001162060"/>
    </source>
</evidence>
<comment type="caution">
    <text evidence="2">The sequence shown here is derived from an EMBL/GenBank/DDBJ whole genome shotgun (WGS) entry which is preliminary data.</text>
</comment>
<protein>
    <submittedName>
        <fullName evidence="2">Uncharacterized protein</fullName>
    </submittedName>
</protein>
<gene>
    <name evidence="2" type="ORF">PM001_LOCUS15158</name>
</gene>
<feature type="compositionally biased region" description="Basic and acidic residues" evidence="1">
    <location>
        <begin position="1"/>
        <end position="17"/>
    </location>
</feature>
<evidence type="ECO:0000313" key="2">
    <source>
        <dbReference type="EMBL" id="CAK7930008.1"/>
    </source>
</evidence>
<reference evidence="2" key="1">
    <citation type="submission" date="2024-01" db="EMBL/GenBank/DDBJ databases">
        <authorList>
            <person name="Webb A."/>
        </authorList>
    </citation>
    <scope>NUCLEOTIDE SEQUENCE</scope>
    <source>
        <strain evidence="2">Pm1</strain>
    </source>
</reference>
<accession>A0AAV1U8K8</accession>
<name>A0AAV1U8K8_9STRA</name>
<evidence type="ECO:0000256" key="1">
    <source>
        <dbReference type="SAM" id="MobiDB-lite"/>
    </source>
</evidence>
<proteinExistence type="predicted"/>
<feature type="region of interest" description="Disordered" evidence="1">
    <location>
        <begin position="1"/>
        <end position="34"/>
    </location>
</feature>
<dbReference type="Proteomes" id="UP001162060">
    <property type="component" value="Unassembled WGS sequence"/>
</dbReference>
<sequence>MTSSWRRIDKKGPHRESNPGPLAPEARNIPLDHEATLVTSTRHICTAGAMDLGADHALHEESVVIMSRQYDARKLRRQCNIQLAEDRRGKGASPESNPGPLAP</sequence>
<organism evidence="2 3">
    <name type="scientific">Peronospora matthiolae</name>
    <dbReference type="NCBI Taxonomy" id="2874970"/>
    <lineage>
        <taxon>Eukaryota</taxon>
        <taxon>Sar</taxon>
        <taxon>Stramenopiles</taxon>
        <taxon>Oomycota</taxon>
        <taxon>Peronosporomycetes</taxon>
        <taxon>Peronosporales</taxon>
        <taxon>Peronosporaceae</taxon>
        <taxon>Peronospora</taxon>
    </lineage>
</organism>
<dbReference type="EMBL" id="CAKLBY020000158">
    <property type="protein sequence ID" value="CAK7930008.1"/>
    <property type="molecule type" value="Genomic_DNA"/>
</dbReference>
<feature type="region of interest" description="Disordered" evidence="1">
    <location>
        <begin position="82"/>
        <end position="103"/>
    </location>
</feature>
<dbReference type="AlphaFoldDB" id="A0AAV1U8K8"/>